<reference evidence="1" key="2">
    <citation type="submission" date="2023-06" db="EMBL/GenBank/DDBJ databases">
        <authorList>
            <consortium name="Lawrence Berkeley National Laboratory"/>
            <person name="Mondo S.J."/>
            <person name="Hensen N."/>
            <person name="Bonometti L."/>
            <person name="Westerberg I."/>
            <person name="Brannstrom I.O."/>
            <person name="Guillou S."/>
            <person name="Cros-Aarteil S."/>
            <person name="Calhoun S."/>
            <person name="Haridas S."/>
            <person name="Kuo A."/>
            <person name="Pangilinan J."/>
            <person name="Riley R."/>
            <person name="Labutti K."/>
            <person name="Andreopoulos B."/>
            <person name="Lipzen A."/>
            <person name="Chen C."/>
            <person name="Yanf M."/>
            <person name="Daum C."/>
            <person name="Ng V."/>
            <person name="Clum A."/>
            <person name="Steindorff A."/>
            <person name="Ohm R."/>
            <person name="Martin F."/>
            <person name="Silar P."/>
            <person name="Natvig D."/>
            <person name="Lalanne C."/>
            <person name="Gautier V."/>
            <person name="Ament-Velasquez S.L."/>
            <person name="Kruys A."/>
            <person name="Hutchinson M.I."/>
            <person name="Powell A.J."/>
            <person name="Barry K."/>
            <person name="Miller A.N."/>
            <person name="Grigoriev I.V."/>
            <person name="Debuchy R."/>
            <person name="Gladieux P."/>
            <person name="Thoren M.H."/>
            <person name="Johannesson H."/>
        </authorList>
    </citation>
    <scope>NUCLEOTIDE SEQUENCE</scope>
    <source>
        <strain evidence="1">CBS 333.67</strain>
    </source>
</reference>
<dbReference type="Gene3D" id="3.30.420.100">
    <property type="match status" value="1"/>
</dbReference>
<dbReference type="GeneID" id="87887085"/>
<dbReference type="EMBL" id="JAUDZG010000001">
    <property type="protein sequence ID" value="KAK3309767.1"/>
    <property type="molecule type" value="Genomic_DNA"/>
</dbReference>
<evidence type="ECO:0000313" key="1">
    <source>
        <dbReference type="EMBL" id="KAK3309767.1"/>
    </source>
</evidence>
<dbReference type="RefSeq" id="XP_062725547.1">
    <property type="nucleotide sequence ID" value="XM_062868256.1"/>
</dbReference>
<protein>
    <submittedName>
        <fullName evidence="1">Uncharacterized protein</fullName>
    </submittedName>
</protein>
<dbReference type="AlphaFoldDB" id="A0AAJ0M5P9"/>
<gene>
    <name evidence="1" type="ORF">B0T15DRAFT_516438</name>
</gene>
<proteinExistence type="predicted"/>
<reference evidence="1" key="1">
    <citation type="journal article" date="2023" name="Mol. Phylogenet. Evol.">
        <title>Genome-scale phylogeny and comparative genomics of the fungal order Sordariales.</title>
        <authorList>
            <person name="Hensen N."/>
            <person name="Bonometti L."/>
            <person name="Westerberg I."/>
            <person name="Brannstrom I.O."/>
            <person name="Guillou S."/>
            <person name="Cros-Aarteil S."/>
            <person name="Calhoun S."/>
            <person name="Haridas S."/>
            <person name="Kuo A."/>
            <person name="Mondo S."/>
            <person name="Pangilinan J."/>
            <person name="Riley R."/>
            <person name="LaButti K."/>
            <person name="Andreopoulos B."/>
            <person name="Lipzen A."/>
            <person name="Chen C."/>
            <person name="Yan M."/>
            <person name="Daum C."/>
            <person name="Ng V."/>
            <person name="Clum A."/>
            <person name="Steindorff A."/>
            <person name="Ohm R.A."/>
            <person name="Martin F."/>
            <person name="Silar P."/>
            <person name="Natvig D.O."/>
            <person name="Lalanne C."/>
            <person name="Gautier V."/>
            <person name="Ament-Velasquez S.L."/>
            <person name="Kruys A."/>
            <person name="Hutchinson M.I."/>
            <person name="Powell A.J."/>
            <person name="Barry K."/>
            <person name="Miller A.N."/>
            <person name="Grigoriev I.V."/>
            <person name="Debuchy R."/>
            <person name="Gladieux P."/>
            <person name="Hiltunen Thoren M."/>
            <person name="Johannesson H."/>
        </authorList>
    </citation>
    <scope>NUCLEOTIDE SEQUENCE</scope>
    <source>
        <strain evidence="1">CBS 333.67</strain>
    </source>
</reference>
<sequence length="53" mass="6065">METEELDAEVLKKYILGGHVETLADDDEERYRSQFVKYIEGGKRGLVRHGPEG</sequence>
<comment type="caution">
    <text evidence="1">The sequence shown here is derived from an EMBL/GenBank/DDBJ whole genome shotgun (WGS) entry which is preliminary data.</text>
</comment>
<dbReference type="Proteomes" id="UP001273166">
    <property type="component" value="Unassembled WGS sequence"/>
</dbReference>
<keyword evidence="2" id="KW-1185">Reference proteome</keyword>
<evidence type="ECO:0000313" key="2">
    <source>
        <dbReference type="Proteomes" id="UP001273166"/>
    </source>
</evidence>
<organism evidence="1 2">
    <name type="scientific">Chaetomium strumarium</name>
    <dbReference type="NCBI Taxonomy" id="1170767"/>
    <lineage>
        <taxon>Eukaryota</taxon>
        <taxon>Fungi</taxon>
        <taxon>Dikarya</taxon>
        <taxon>Ascomycota</taxon>
        <taxon>Pezizomycotina</taxon>
        <taxon>Sordariomycetes</taxon>
        <taxon>Sordariomycetidae</taxon>
        <taxon>Sordariales</taxon>
        <taxon>Chaetomiaceae</taxon>
        <taxon>Chaetomium</taxon>
    </lineage>
</organism>
<accession>A0AAJ0M5P9</accession>
<name>A0AAJ0M5P9_9PEZI</name>